<evidence type="ECO:0000259" key="1">
    <source>
        <dbReference type="Pfam" id="PF00561"/>
    </source>
</evidence>
<gene>
    <name evidence="2" type="ORF">DAT561_0801</name>
</gene>
<sequence>MQTTKKVLQTTDGSKIYYEVSGQGTPLFLLHGNNDSGQYFTYQVPAFSQFFQVYVIDSRGHGRSTNNSNYLSFRQMAQDLNELIEKENLKKIDIVGFSDGANLAMTFAVLFPQKTDRLVLNSGNTLRNGVNKFAQLATLIEYWLFRFIALFNKKFRKRVLIIELLLQNIGISESDLKTIQAKTLIIVGKYDVIKRAHSLYLAETIPHATFVLVPYQGHSFAKKEPLTFNREILTFLLEKKVHL</sequence>
<protein>
    <submittedName>
        <fullName evidence="2">Hydrolase, alphabeta fold family</fullName>
    </submittedName>
</protein>
<dbReference type="InterPro" id="IPR029058">
    <property type="entry name" value="AB_hydrolase_fold"/>
</dbReference>
<proteinExistence type="predicted"/>
<evidence type="ECO:0000313" key="3">
    <source>
        <dbReference type="Proteomes" id="UP000269226"/>
    </source>
</evidence>
<keyword evidence="2" id="KW-0378">Hydrolase</keyword>
<dbReference type="Proteomes" id="UP000269226">
    <property type="component" value="Chromosome"/>
</dbReference>
<dbReference type="SUPFAM" id="SSF53474">
    <property type="entry name" value="alpha/beta-Hydrolases"/>
    <property type="match status" value="1"/>
</dbReference>
<dbReference type="Pfam" id="PF00561">
    <property type="entry name" value="Abhydrolase_1"/>
    <property type="match status" value="1"/>
</dbReference>
<dbReference type="GeneID" id="57043349"/>
<dbReference type="InterPro" id="IPR000073">
    <property type="entry name" value="AB_hydrolase_1"/>
</dbReference>
<organism evidence="2 3">
    <name type="scientific">Melissococcus plutonius</name>
    <dbReference type="NCBI Taxonomy" id="33970"/>
    <lineage>
        <taxon>Bacteria</taxon>
        <taxon>Bacillati</taxon>
        <taxon>Bacillota</taxon>
        <taxon>Bacilli</taxon>
        <taxon>Lactobacillales</taxon>
        <taxon>Enterococcaceae</taxon>
        <taxon>Melissococcus</taxon>
    </lineage>
</organism>
<dbReference type="Gene3D" id="3.40.50.1820">
    <property type="entry name" value="alpha/beta hydrolase"/>
    <property type="match status" value="1"/>
</dbReference>
<dbReference type="InterPro" id="IPR050471">
    <property type="entry name" value="AB_hydrolase"/>
</dbReference>
<dbReference type="EMBL" id="AP018492">
    <property type="protein sequence ID" value="BBC60915.1"/>
    <property type="molecule type" value="Genomic_DNA"/>
</dbReference>
<feature type="domain" description="AB hydrolase-1" evidence="1">
    <location>
        <begin position="26"/>
        <end position="151"/>
    </location>
</feature>
<reference evidence="2 3" key="1">
    <citation type="submission" date="2018-01" db="EMBL/GenBank/DDBJ databases">
        <title>Whole genome sequence of Melissococcus plutonius DAT561.</title>
        <authorList>
            <person name="Okumura K."/>
            <person name="Takamatsu D."/>
            <person name="Okura M."/>
        </authorList>
    </citation>
    <scope>NUCLEOTIDE SEQUENCE [LARGE SCALE GENOMIC DNA]</scope>
    <source>
        <strain evidence="2 3">DAT561</strain>
    </source>
</reference>
<dbReference type="RefSeq" id="WP_013774039.1">
    <property type="nucleotide sequence ID" value="NZ_AP018492.1"/>
</dbReference>
<dbReference type="AlphaFoldDB" id="A0A2Z5Y239"/>
<accession>A0A2Z5Y239</accession>
<dbReference type="GO" id="GO:0016787">
    <property type="term" value="F:hydrolase activity"/>
    <property type="evidence" value="ECO:0007669"/>
    <property type="project" value="UniProtKB-KW"/>
</dbReference>
<dbReference type="PANTHER" id="PTHR43433">
    <property type="entry name" value="HYDROLASE, ALPHA/BETA FOLD FAMILY PROTEIN"/>
    <property type="match status" value="1"/>
</dbReference>
<dbReference type="PANTHER" id="PTHR43433:SF5">
    <property type="entry name" value="AB HYDROLASE-1 DOMAIN-CONTAINING PROTEIN"/>
    <property type="match status" value="1"/>
</dbReference>
<evidence type="ECO:0000313" key="2">
    <source>
        <dbReference type="EMBL" id="BBC60915.1"/>
    </source>
</evidence>
<name>A0A2Z5Y239_9ENTE</name>